<dbReference type="Proteomes" id="UP001478817">
    <property type="component" value="Unassembled WGS sequence"/>
</dbReference>
<dbReference type="InterPro" id="IPR003811">
    <property type="entry name" value="G3P_acylTferase_PlsY"/>
</dbReference>
<evidence type="ECO:0000256" key="9">
    <source>
        <dbReference type="ARBA" id="ARBA00023264"/>
    </source>
</evidence>
<evidence type="ECO:0000256" key="5">
    <source>
        <dbReference type="ARBA" id="ARBA00022989"/>
    </source>
</evidence>
<keyword evidence="2 10" id="KW-0444">Lipid biosynthesis</keyword>
<sequence>MLLTTNLTFCVWTLALTLGAYVVCGIPFGFIIAKRKGHVDVRTVGSGNIGTTNVARSVGKKAAALTLLCDLGKGLVWMLLARWVLAALVFGGDAASLDHTTVFGASLSLVYMGCILGHVFSPFLGFHGGKGIAVGFGAALGLWWPVALGLLAVFLVFAVPSRYVSLGSVCAAASLPIQCALWGFPLISVAPIVVVALVVIWAHRSNIRKLARGEERRFAFHKDGEKPEATDGSDQGGTR</sequence>
<keyword evidence="7 10" id="KW-0472">Membrane</keyword>
<organism evidence="11 12">
    <name type="scientific">Paratractidigestivibacter faecalis</name>
    <dbReference type="NCBI Taxonomy" id="2292441"/>
    <lineage>
        <taxon>Bacteria</taxon>
        <taxon>Bacillati</taxon>
        <taxon>Actinomycetota</taxon>
        <taxon>Coriobacteriia</taxon>
        <taxon>Coriobacteriales</taxon>
        <taxon>Atopobiaceae</taxon>
        <taxon>Paratractidigestivibacter</taxon>
    </lineage>
</organism>
<proteinExistence type="inferred from homology"/>
<reference evidence="11 12" key="1">
    <citation type="submission" date="2024-04" db="EMBL/GenBank/DDBJ databases">
        <title>Human intestinal bacterial collection.</title>
        <authorList>
            <person name="Pauvert C."/>
            <person name="Hitch T.C.A."/>
            <person name="Clavel T."/>
        </authorList>
    </citation>
    <scope>NUCLEOTIDE SEQUENCE [LARGE SCALE GENOMIC DNA]</scope>
    <source>
        <strain evidence="11 12">CLA-AA-H197</strain>
    </source>
</reference>
<dbReference type="PANTHER" id="PTHR30309:SF0">
    <property type="entry name" value="GLYCEROL-3-PHOSPHATE ACYLTRANSFERASE-RELATED"/>
    <property type="match status" value="1"/>
</dbReference>
<gene>
    <name evidence="10" type="primary">plsY</name>
    <name evidence="11" type="ORF">AAAT05_00945</name>
</gene>
<keyword evidence="5 10" id="KW-1133">Transmembrane helix</keyword>
<evidence type="ECO:0000256" key="2">
    <source>
        <dbReference type="ARBA" id="ARBA00022516"/>
    </source>
</evidence>
<feature type="transmembrane region" description="Helical" evidence="10">
    <location>
        <begin position="101"/>
        <end position="120"/>
    </location>
</feature>
<comment type="pathway">
    <text evidence="10">Lipid metabolism; phospholipid metabolism.</text>
</comment>
<dbReference type="HAMAP" id="MF_01043">
    <property type="entry name" value="PlsY"/>
    <property type="match status" value="1"/>
</dbReference>
<feature type="transmembrane region" description="Helical" evidence="10">
    <location>
        <begin position="75"/>
        <end position="95"/>
    </location>
</feature>
<comment type="subunit">
    <text evidence="10">Probably interacts with PlsX.</text>
</comment>
<dbReference type="EC" id="2.3.1.275" evidence="10"/>
<evidence type="ECO:0000256" key="7">
    <source>
        <dbReference type="ARBA" id="ARBA00023136"/>
    </source>
</evidence>
<evidence type="ECO:0000256" key="1">
    <source>
        <dbReference type="ARBA" id="ARBA00022475"/>
    </source>
</evidence>
<comment type="function">
    <text evidence="10">Catalyzes the transfer of an acyl group from acyl-phosphate (acyl-PO(4)) to glycerol-3-phosphate (G3P) to form lysophosphatidic acid (LPA). This enzyme utilizes acyl-phosphate as fatty acyl donor, but not acyl-CoA or acyl-ACP.</text>
</comment>
<keyword evidence="6 10" id="KW-0443">Lipid metabolism</keyword>
<dbReference type="PANTHER" id="PTHR30309">
    <property type="entry name" value="INNER MEMBRANE PROTEIN YGIH"/>
    <property type="match status" value="1"/>
</dbReference>
<keyword evidence="12" id="KW-1185">Reference proteome</keyword>
<keyword evidence="4 10" id="KW-0812">Transmembrane</keyword>
<evidence type="ECO:0000313" key="12">
    <source>
        <dbReference type="Proteomes" id="UP001478817"/>
    </source>
</evidence>
<evidence type="ECO:0000256" key="3">
    <source>
        <dbReference type="ARBA" id="ARBA00022679"/>
    </source>
</evidence>
<accession>A0ABV1IDE6</accession>
<dbReference type="RefSeq" id="WP_349181270.1">
    <property type="nucleotide sequence ID" value="NZ_JBBNGS010000002.1"/>
</dbReference>
<dbReference type="Pfam" id="PF02660">
    <property type="entry name" value="G3P_acyltransf"/>
    <property type="match status" value="1"/>
</dbReference>
<evidence type="ECO:0000256" key="4">
    <source>
        <dbReference type="ARBA" id="ARBA00022692"/>
    </source>
</evidence>
<dbReference type="GO" id="GO:0016746">
    <property type="term" value="F:acyltransferase activity"/>
    <property type="evidence" value="ECO:0007669"/>
    <property type="project" value="UniProtKB-KW"/>
</dbReference>
<keyword evidence="8 10" id="KW-0594">Phospholipid biosynthesis</keyword>
<feature type="transmembrane region" description="Helical" evidence="10">
    <location>
        <begin position="132"/>
        <end position="160"/>
    </location>
</feature>
<name>A0ABV1IDE6_9ACTN</name>
<protein>
    <recommendedName>
        <fullName evidence="10">Glycerol-3-phosphate acyltransferase</fullName>
    </recommendedName>
    <alternativeName>
        <fullName evidence="10">Acyl-PO4 G3P acyltransferase</fullName>
    </alternativeName>
    <alternativeName>
        <fullName evidence="10">Acyl-phosphate--glycerol-3-phosphate acyltransferase</fullName>
    </alternativeName>
    <alternativeName>
        <fullName evidence="10">G3P acyltransferase</fullName>
        <shortName evidence="10">GPAT</shortName>
        <ecNumber evidence="10">2.3.1.275</ecNumber>
    </alternativeName>
    <alternativeName>
        <fullName evidence="10">Lysophosphatidic acid synthase</fullName>
        <shortName evidence="10">LPA synthase</shortName>
    </alternativeName>
</protein>
<keyword evidence="1 10" id="KW-1003">Cell membrane</keyword>
<evidence type="ECO:0000313" key="11">
    <source>
        <dbReference type="EMBL" id="MEQ2636924.1"/>
    </source>
</evidence>
<keyword evidence="3 10" id="KW-0808">Transferase</keyword>
<evidence type="ECO:0000256" key="6">
    <source>
        <dbReference type="ARBA" id="ARBA00023098"/>
    </source>
</evidence>
<keyword evidence="11" id="KW-0012">Acyltransferase</keyword>
<comment type="caution">
    <text evidence="11">The sequence shown here is derived from an EMBL/GenBank/DDBJ whole genome shotgun (WGS) entry which is preliminary data.</text>
</comment>
<keyword evidence="9 10" id="KW-1208">Phospholipid metabolism</keyword>
<dbReference type="EMBL" id="JBBNGS010000002">
    <property type="protein sequence ID" value="MEQ2636924.1"/>
    <property type="molecule type" value="Genomic_DNA"/>
</dbReference>
<feature type="transmembrane region" description="Helical" evidence="10">
    <location>
        <begin position="12"/>
        <end position="33"/>
    </location>
</feature>
<evidence type="ECO:0000256" key="10">
    <source>
        <dbReference type="HAMAP-Rule" id="MF_01043"/>
    </source>
</evidence>
<dbReference type="SMART" id="SM01207">
    <property type="entry name" value="G3P_acyltransf"/>
    <property type="match status" value="1"/>
</dbReference>
<comment type="subcellular location">
    <subcellularLocation>
        <location evidence="10">Cell membrane</location>
        <topology evidence="10">Multi-pass membrane protein</topology>
    </subcellularLocation>
</comment>
<feature type="transmembrane region" description="Helical" evidence="10">
    <location>
        <begin position="180"/>
        <end position="202"/>
    </location>
</feature>
<evidence type="ECO:0000256" key="8">
    <source>
        <dbReference type="ARBA" id="ARBA00023209"/>
    </source>
</evidence>
<comment type="similarity">
    <text evidence="10">Belongs to the PlsY family.</text>
</comment>
<comment type="catalytic activity">
    <reaction evidence="10">
        <text>an acyl phosphate + sn-glycerol 3-phosphate = a 1-acyl-sn-glycero-3-phosphate + phosphate</text>
        <dbReference type="Rhea" id="RHEA:34075"/>
        <dbReference type="ChEBI" id="CHEBI:43474"/>
        <dbReference type="ChEBI" id="CHEBI:57597"/>
        <dbReference type="ChEBI" id="CHEBI:57970"/>
        <dbReference type="ChEBI" id="CHEBI:59918"/>
        <dbReference type="EC" id="2.3.1.275"/>
    </reaction>
</comment>